<dbReference type="PIRSF" id="PIRSF000676">
    <property type="entry name" value="Homoser_kin"/>
    <property type="match status" value="1"/>
</dbReference>
<keyword evidence="10 13" id="KW-0067">ATP-binding</keyword>
<dbReference type="GO" id="GO:0004413">
    <property type="term" value="F:homoserine kinase activity"/>
    <property type="evidence" value="ECO:0007669"/>
    <property type="project" value="UniProtKB-EC"/>
</dbReference>
<feature type="binding site" evidence="13">
    <location>
        <begin position="88"/>
        <end position="98"/>
    </location>
    <ligand>
        <name>ATP</name>
        <dbReference type="ChEBI" id="CHEBI:30616"/>
    </ligand>
</feature>
<comment type="caution">
    <text evidence="16">The sequence shown here is derived from an EMBL/GenBank/DDBJ whole genome shotgun (WGS) entry which is preliminary data.</text>
</comment>
<evidence type="ECO:0000259" key="15">
    <source>
        <dbReference type="Pfam" id="PF08544"/>
    </source>
</evidence>
<evidence type="ECO:0000256" key="11">
    <source>
        <dbReference type="ARBA" id="ARBA00049375"/>
    </source>
</evidence>
<sequence length="303" mass="32484">MSNSWQIKVPGSTANLGPGFDSIGLGLSLYLTLEVTLQNEWEFVHIGDNVPSDTTVEKHLIYKIAQQVGKQYNASLRPCKVEMKSELPLARGLGSSAAAIVAAIELANILGELNLSTQDKLNISSQIEGHPDNATASVLGGLTISSMDEQGNVDTLHIQEMDAAFVVFIPNVELKTSDSRGVLPSQLERGYAVRASANANMLAASLIAKDYVRIGRYMEADLFHEPFRAELIPNYNEIHEAAKLAGAYGTALSGAGPTLISIIPLSIQGQFIEAMKKQFPTHQIVLTTGASAGIQVTTYSNSN</sequence>
<reference evidence="16 17" key="1">
    <citation type="submission" date="2020-08" db="EMBL/GenBank/DDBJ databases">
        <title>A Genomic Blueprint of the Chicken Gut Microbiome.</title>
        <authorList>
            <person name="Gilroy R."/>
            <person name="Ravi A."/>
            <person name="Getino M."/>
            <person name="Pursley I."/>
            <person name="Horton D.L."/>
            <person name="Alikhan N.-F."/>
            <person name="Baker D."/>
            <person name="Gharbi K."/>
            <person name="Hall N."/>
            <person name="Watson M."/>
            <person name="Adriaenssens E.M."/>
            <person name="Foster-Nyarko E."/>
            <person name="Jarju S."/>
            <person name="Secka A."/>
            <person name="Antonio M."/>
            <person name="Oren A."/>
            <person name="Chaudhuri R."/>
            <person name="La Ragione R.M."/>
            <person name="Hildebrand F."/>
            <person name="Pallen M.J."/>
        </authorList>
    </citation>
    <scope>NUCLEOTIDE SEQUENCE [LARGE SCALE GENOMIC DNA]</scope>
    <source>
        <strain evidence="16 17">Sa1YVA6</strain>
    </source>
</reference>
<evidence type="ECO:0000256" key="2">
    <source>
        <dbReference type="ARBA" id="ARBA00007370"/>
    </source>
</evidence>
<evidence type="ECO:0000256" key="5">
    <source>
        <dbReference type="ARBA" id="ARBA00022605"/>
    </source>
</evidence>
<dbReference type="PANTHER" id="PTHR20861">
    <property type="entry name" value="HOMOSERINE/4-DIPHOSPHOCYTIDYL-2-C-METHYL-D-ERYTHRITOL KINASE"/>
    <property type="match status" value="1"/>
</dbReference>
<dbReference type="Pfam" id="PF00288">
    <property type="entry name" value="GHMP_kinases_N"/>
    <property type="match status" value="1"/>
</dbReference>
<keyword evidence="7 13" id="KW-0791">Threonine biosynthesis</keyword>
<proteinExistence type="inferred from homology"/>
<dbReference type="PROSITE" id="PS00627">
    <property type="entry name" value="GHMP_KINASES_ATP"/>
    <property type="match status" value="1"/>
</dbReference>
<dbReference type="InterPro" id="IPR000870">
    <property type="entry name" value="Homoserine_kinase"/>
</dbReference>
<dbReference type="Proteomes" id="UP000600565">
    <property type="component" value="Unassembled WGS sequence"/>
</dbReference>
<evidence type="ECO:0000313" key="17">
    <source>
        <dbReference type="Proteomes" id="UP000600565"/>
    </source>
</evidence>
<evidence type="ECO:0000256" key="8">
    <source>
        <dbReference type="ARBA" id="ARBA00022741"/>
    </source>
</evidence>
<dbReference type="InterPro" id="IPR020568">
    <property type="entry name" value="Ribosomal_Su5_D2-typ_SF"/>
</dbReference>
<dbReference type="InterPro" id="IPR013750">
    <property type="entry name" value="GHMP_kinase_C_dom"/>
</dbReference>
<accession>A0ABR8XP88</accession>
<evidence type="ECO:0000256" key="12">
    <source>
        <dbReference type="ARBA" id="ARBA00049954"/>
    </source>
</evidence>
<evidence type="ECO:0000256" key="4">
    <source>
        <dbReference type="ARBA" id="ARBA00017858"/>
    </source>
</evidence>
<dbReference type="RefSeq" id="WP_191704281.1">
    <property type="nucleotide sequence ID" value="NZ_JACSPW010000010.1"/>
</dbReference>
<organism evidence="16 17">
    <name type="scientific">Solibacillus merdavium</name>
    <dbReference type="NCBI Taxonomy" id="2762218"/>
    <lineage>
        <taxon>Bacteria</taxon>
        <taxon>Bacillati</taxon>
        <taxon>Bacillota</taxon>
        <taxon>Bacilli</taxon>
        <taxon>Bacillales</taxon>
        <taxon>Caryophanaceae</taxon>
        <taxon>Solibacillus</taxon>
    </lineage>
</organism>
<evidence type="ECO:0000313" key="16">
    <source>
        <dbReference type="EMBL" id="MBD8033758.1"/>
    </source>
</evidence>
<comment type="similarity">
    <text evidence="2 13">Belongs to the GHMP kinase family. Homoserine kinase subfamily.</text>
</comment>
<keyword evidence="6 13" id="KW-0808">Transferase</keyword>
<evidence type="ECO:0000256" key="1">
    <source>
        <dbReference type="ARBA" id="ARBA00005015"/>
    </source>
</evidence>
<dbReference type="InterPro" id="IPR014721">
    <property type="entry name" value="Ribsml_uS5_D2-typ_fold_subgr"/>
</dbReference>
<keyword evidence="8 13" id="KW-0547">Nucleotide-binding</keyword>
<dbReference type="InterPro" id="IPR006203">
    <property type="entry name" value="GHMP_knse_ATP-bd_CS"/>
</dbReference>
<dbReference type="HAMAP" id="MF_00384">
    <property type="entry name" value="Homoser_kinase"/>
    <property type="match status" value="1"/>
</dbReference>
<comment type="subcellular location">
    <subcellularLocation>
        <location evidence="13">Cytoplasm</location>
    </subcellularLocation>
</comment>
<dbReference type="Pfam" id="PF08544">
    <property type="entry name" value="GHMP_kinases_C"/>
    <property type="match status" value="1"/>
</dbReference>
<protein>
    <recommendedName>
        <fullName evidence="4 13">Homoserine kinase</fullName>
        <shortName evidence="13">HK</shortName>
        <shortName evidence="13">HSK</shortName>
        <ecNumber evidence="3 13">2.7.1.39</ecNumber>
    </recommendedName>
</protein>
<gene>
    <name evidence="13" type="primary">thrB</name>
    <name evidence="16" type="ORF">H9632_11830</name>
</gene>
<evidence type="ECO:0000259" key="14">
    <source>
        <dbReference type="Pfam" id="PF00288"/>
    </source>
</evidence>
<dbReference type="Gene3D" id="3.30.230.10">
    <property type="match status" value="1"/>
</dbReference>
<comment type="catalytic activity">
    <reaction evidence="11 13">
        <text>L-homoserine + ATP = O-phospho-L-homoserine + ADP + H(+)</text>
        <dbReference type="Rhea" id="RHEA:13985"/>
        <dbReference type="ChEBI" id="CHEBI:15378"/>
        <dbReference type="ChEBI" id="CHEBI:30616"/>
        <dbReference type="ChEBI" id="CHEBI:57476"/>
        <dbReference type="ChEBI" id="CHEBI:57590"/>
        <dbReference type="ChEBI" id="CHEBI:456216"/>
        <dbReference type="EC" id="2.7.1.39"/>
    </reaction>
</comment>
<dbReference type="EMBL" id="JACSPW010000010">
    <property type="protein sequence ID" value="MBD8033758.1"/>
    <property type="molecule type" value="Genomic_DNA"/>
</dbReference>
<dbReference type="SUPFAM" id="SSF55060">
    <property type="entry name" value="GHMP Kinase, C-terminal domain"/>
    <property type="match status" value="1"/>
</dbReference>
<keyword evidence="17" id="KW-1185">Reference proteome</keyword>
<evidence type="ECO:0000256" key="7">
    <source>
        <dbReference type="ARBA" id="ARBA00022697"/>
    </source>
</evidence>
<evidence type="ECO:0000256" key="9">
    <source>
        <dbReference type="ARBA" id="ARBA00022777"/>
    </source>
</evidence>
<evidence type="ECO:0000256" key="6">
    <source>
        <dbReference type="ARBA" id="ARBA00022679"/>
    </source>
</evidence>
<dbReference type="InterPro" id="IPR036554">
    <property type="entry name" value="GHMP_kinase_C_sf"/>
</dbReference>
<dbReference type="NCBIfam" id="TIGR00191">
    <property type="entry name" value="thrB"/>
    <property type="match status" value="1"/>
</dbReference>
<dbReference type="SUPFAM" id="SSF54211">
    <property type="entry name" value="Ribosomal protein S5 domain 2-like"/>
    <property type="match status" value="1"/>
</dbReference>
<feature type="domain" description="GHMP kinase C-terminal" evidence="15">
    <location>
        <begin position="203"/>
        <end position="280"/>
    </location>
</feature>
<keyword evidence="5 13" id="KW-0028">Amino-acid biosynthesis</keyword>
<name>A0ABR8XP88_9BACL</name>
<dbReference type="PRINTS" id="PR00958">
    <property type="entry name" value="HOMSERKINASE"/>
</dbReference>
<keyword evidence="9 13" id="KW-0418">Kinase</keyword>
<keyword evidence="13" id="KW-0963">Cytoplasm</keyword>
<comment type="function">
    <text evidence="12 13">Catalyzes the ATP-dependent phosphorylation of L-homoserine to L-homoserine phosphate.</text>
</comment>
<dbReference type="InterPro" id="IPR006204">
    <property type="entry name" value="GHMP_kinase_N_dom"/>
</dbReference>
<dbReference type="Gene3D" id="3.30.70.890">
    <property type="entry name" value="GHMP kinase, C-terminal domain"/>
    <property type="match status" value="1"/>
</dbReference>
<evidence type="ECO:0000256" key="3">
    <source>
        <dbReference type="ARBA" id="ARBA00012078"/>
    </source>
</evidence>
<dbReference type="EC" id="2.7.1.39" evidence="3 13"/>
<feature type="domain" description="GHMP kinase N-terminal" evidence="14">
    <location>
        <begin position="60"/>
        <end position="141"/>
    </location>
</feature>
<dbReference type="PANTHER" id="PTHR20861:SF1">
    <property type="entry name" value="HOMOSERINE KINASE"/>
    <property type="match status" value="1"/>
</dbReference>
<comment type="pathway">
    <text evidence="1 13">Amino-acid biosynthesis; L-threonine biosynthesis; L-threonine from L-aspartate: step 4/5.</text>
</comment>
<evidence type="ECO:0000256" key="13">
    <source>
        <dbReference type="HAMAP-Rule" id="MF_00384"/>
    </source>
</evidence>
<evidence type="ECO:0000256" key="10">
    <source>
        <dbReference type="ARBA" id="ARBA00022840"/>
    </source>
</evidence>